<evidence type="ECO:0000313" key="3">
    <source>
        <dbReference type="Proteomes" id="UP000265515"/>
    </source>
</evidence>
<dbReference type="Proteomes" id="UP000265515">
    <property type="component" value="Unassembled WGS sequence"/>
</dbReference>
<evidence type="ECO:0000256" key="1">
    <source>
        <dbReference type="SAM" id="MobiDB-lite"/>
    </source>
</evidence>
<organism evidence="2 3">
    <name type="scientific">Chara braunii</name>
    <name type="common">Braun's stonewort</name>
    <dbReference type="NCBI Taxonomy" id="69332"/>
    <lineage>
        <taxon>Eukaryota</taxon>
        <taxon>Viridiplantae</taxon>
        <taxon>Streptophyta</taxon>
        <taxon>Charophyceae</taxon>
        <taxon>Charales</taxon>
        <taxon>Characeae</taxon>
        <taxon>Chara</taxon>
    </lineage>
</organism>
<proteinExistence type="predicted"/>
<dbReference type="STRING" id="69332.A0A388M055"/>
<sequence>MNYTGGEAAPAGYPQTDQGQGASPYVMPPGGGFPPPLSQAGAPGGGYGGQPAPYGYYPGMPQQQPYGAPQQLPYGAPDQPYGAPPQPYGASAGFPPPMEAGKPTAYGMSPMVQPPQMVFAPGTMATQPPQQQRKDDGCLWALLGATLCCCCCCNPFC</sequence>
<dbReference type="AlphaFoldDB" id="A0A388M055"/>
<feature type="compositionally biased region" description="Low complexity" evidence="1">
    <location>
        <begin position="50"/>
        <end position="75"/>
    </location>
</feature>
<reference evidence="2 3" key="1">
    <citation type="journal article" date="2018" name="Cell">
        <title>The Chara Genome: Secondary Complexity and Implications for Plant Terrestrialization.</title>
        <authorList>
            <person name="Nishiyama T."/>
            <person name="Sakayama H."/>
            <person name="Vries J.D."/>
            <person name="Buschmann H."/>
            <person name="Saint-Marcoux D."/>
            <person name="Ullrich K.K."/>
            <person name="Haas F.B."/>
            <person name="Vanderstraeten L."/>
            <person name="Becker D."/>
            <person name="Lang D."/>
            <person name="Vosolsobe S."/>
            <person name="Rombauts S."/>
            <person name="Wilhelmsson P.K.I."/>
            <person name="Janitza P."/>
            <person name="Kern R."/>
            <person name="Heyl A."/>
            <person name="Rumpler F."/>
            <person name="Villalobos L.I.A.C."/>
            <person name="Clay J.M."/>
            <person name="Skokan R."/>
            <person name="Toyoda A."/>
            <person name="Suzuki Y."/>
            <person name="Kagoshima H."/>
            <person name="Schijlen E."/>
            <person name="Tajeshwar N."/>
            <person name="Catarino B."/>
            <person name="Hetherington A.J."/>
            <person name="Saltykova A."/>
            <person name="Bonnot C."/>
            <person name="Breuninger H."/>
            <person name="Symeonidi A."/>
            <person name="Radhakrishnan G.V."/>
            <person name="Van Nieuwerburgh F."/>
            <person name="Deforce D."/>
            <person name="Chang C."/>
            <person name="Karol K.G."/>
            <person name="Hedrich R."/>
            <person name="Ulvskov P."/>
            <person name="Glockner G."/>
            <person name="Delwiche C.F."/>
            <person name="Petrasek J."/>
            <person name="Van de Peer Y."/>
            <person name="Friml J."/>
            <person name="Beilby M."/>
            <person name="Dolan L."/>
            <person name="Kohara Y."/>
            <person name="Sugano S."/>
            <person name="Fujiyama A."/>
            <person name="Delaux P.-M."/>
            <person name="Quint M."/>
            <person name="TheiBen G."/>
            <person name="Hagemann M."/>
            <person name="Harholt J."/>
            <person name="Dunand C."/>
            <person name="Zachgo S."/>
            <person name="Langdale J."/>
            <person name="Maumus F."/>
            <person name="Straeten D.V.D."/>
            <person name="Gould S.B."/>
            <person name="Rensing S.A."/>
        </authorList>
    </citation>
    <scope>NUCLEOTIDE SEQUENCE [LARGE SCALE GENOMIC DNA]</scope>
    <source>
        <strain evidence="2 3">S276</strain>
    </source>
</reference>
<dbReference type="Gramene" id="GBG87911">
    <property type="protein sequence ID" value="GBG87911"/>
    <property type="gene ID" value="CBR_g46209"/>
</dbReference>
<name>A0A388M055_CHABU</name>
<feature type="region of interest" description="Disordered" evidence="1">
    <location>
        <begin position="1"/>
        <end position="107"/>
    </location>
</feature>
<comment type="caution">
    <text evidence="2">The sequence shown here is derived from an EMBL/GenBank/DDBJ whole genome shotgun (WGS) entry which is preliminary data.</text>
</comment>
<dbReference type="OMA" id="FPPDAYQ"/>
<accession>A0A388M055</accession>
<keyword evidence="3" id="KW-1185">Reference proteome</keyword>
<evidence type="ECO:0000313" key="2">
    <source>
        <dbReference type="EMBL" id="GBG87911.1"/>
    </source>
</evidence>
<protein>
    <submittedName>
        <fullName evidence="2">Uncharacterized protein</fullName>
    </submittedName>
</protein>
<gene>
    <name evidence="2" type="ORF">CBR_g46209</name>
</gene>
<dbReference type="EMBL" id="BFEA01000638">
    <property type="protein sequence ID" value="GBG87911.1"/>
    <property type="molecule type" value="Genomic_DNA"/>
</dbReference>